<dbReference type="SUPFAM" id="SSF88713">
    <property type="entry name" value="Glycoside hydrolase/deacetylase"/>
    <property type="match status" value="1"/>
</dbReference>
<organism evidence="1 2">
    <name type="scientific">Uliginosibacterium flavum</name>
    <dbReference type="NCBI Taxonomy" id="1396831"/>
    <lineage>
        <taxon>Bacteria</taxon>
        <taxon>Pseudomonadati</taxon>
        <taxon>Pseudomonadota</taxon>
        <taxon>Betaproteobacteria</taxon>
        <taxon>Rhodocyclales</taxon>
        <taxon>Zoogloeaceae</taxon>
        <taxon>Uliginosibacterium</taxon>
    </lineage>
</organism>
<evidence type="ECO:0000313" key="1">
    <source>
        <dbReference type="EMBL" id="MET7014130.1"/>
    </source>
</evidence>
<dbReference type="Gene3D" id="3.20.20.370">
    <property type="entry name" value="Glycoside hydrolase/deacetylase"/>
    <property type="match status" value="1"/>
</dbReference>
<dbReference type="InterPro" id="IPR011330">
    <property type="entry name" value="Glyco_hydro/deAcase_b/a-brl"/>
</dbReference>
<dbReference type="EMBL" id="JBEWZI010000007">
    <property type="protein sequence ID" value="MET7014130.1"/>
    <property type="molecule type" value="Genomic_DNA"/>
</dbReference>
<name>A0ABV2TKQ8_9RHOO</name>
<keyword evidence="2" id="KW-1185">Reference proteome</keyword>
<dbReference type="Proteomes" id="UP001549691">
    <property type="component" value="Unassembled WGS sequence"/>
</dbReference>
<evidence type="ECO:0008006" key="3">
    <source>
        <dbReference type="Google" id="ProtNLM"/>
    </source>
</evidence>
<comment type="caution">
    <text evidence="1">The sequence shown here is derived from an EMBL/GenBank/DDBJ whole genome shotgun (WGS) entry which is preliminary data.</text>
</comment>
<protein>
    <recommendedName>
        <fullName evidence="3">Polysaccharide deacetylase</fullName>
    </recommendedName>
</protein>
<gene>
    <name evidence="1" type="ORF">ABXR19_07995</name>
</gene>
<accession>A0ABV2TKQ8</accession>
<proteinExistence type="predicted"/>
<dbReference type="RefSeq" id="WP_354600592.1">
    <property type="nucleotide sequence ID" value="NZ_JBEWZI010000007.1"/>
</dbReference>
<evidence type="ECO:0000313" key="2">
    <source>
        <dbReference type="Proteomes" id="UP001549691"/>
    </source>
</evidence>
<sequence>MIGVLAGFPHREAGELVLAALRRSVSRSLAMPLAPASLPQNDVVVAIAPDDSAAQSLLHWLDARPRKLILFGKLPACLHARFGLQAKSWSEGADWACSPSAPSRESAESPAKVRYLQGAASFGASSWGRALERFDFTNEWNNLAFGAIRVDGSIWSLAEPVQAPAETELARVEADGEALMTYVAHFTVGESTVLWVNRAVGLIDSFEWRLIEHFLAHWQSERLPCVPVISELPWGCDAAITMRLDCDEDIASARPLWQFYREMGVPLSLAIHTTNLHHDGHHAFLREFCDAGGVLMSHTATHAPNWGGSYEAALAEGRESYQRILDATGAAVEYAVSPFHQSPHYALQGLCEAGYKGCIGGIIRNDPEFLLARGGELAGLPQGFIGHSQQTMMHGDCMLAEGDPLAVFKAAFDRALETRTLFGFLDHPFSERYAYGWPDETVRIQAHQDLIAHIRSKARSPRFMDEREAMDFLRARAAIRLWRTAVGFETNLPQGYAAGFGVEYRGTLQPLADGSVLA</sequence>
<reference evidence="1 2" key="1">
    <citation type="submission" date="2024-07" db="EMBL/GenBank/DDBJ databases">
        <title>Uliginosibacterium flavum JJ3220;KACC:17644.</title>
        <authorList>
            <person name="Kim M.K."/>
        </authorList>
    </citation>
    <scope>NUCLEOTIDE SEQUENCE [LARGE SCALE GENOMIC DNA]</scope>
    <source>
        <strain evidence="1 2">KACC:17644</strain>
    </source>
</reference>